<feature type="region of interest" description="Disordered" evidence="1">
    <location>
        <begin position="18"/>
        <end position="87"/>
    </location>
</feature>
<dbReference type="RefSeq" id="WP_012925384.1">
    <property type="nucleotide sequence ID" value="NC_013730.1"/>
</dbReference>
<evidence type="ECO:0000256" key="1">
    <source>
        <dbReference type="SAM" id="MobiDB-lite"/>
    </source>
</evidence>
<evidence type="ECO:0000313" key="2">
    <source>
        <dbReference type="EMBL" id="ADB36832.1"/>
    </source>
</evidence>
<evidence type="ECO:0000313" key="3">
    <source>
        <dbReference type="Proteomes" id="UP000002028"/>
    </source>
</evidence>
<dbReference type="Proteomes" id="UP000002028">
    <property type="component" value="Chromosome"/>
</dbReference>
<dbReference type="KEGG" id="sli:Slin_0769"/>
<organism evidence="2 3">
    <name type="scientific">Spirosoma linguale (strain ATCC 33905 / DSM 74 / LMG 10896 / Claus 1)</name>
    <dbReference type="NCBI Taxonomy" id="504472"/>
    <lineage>
        <taxon>Bacteria</taxon>
        <taxon>Pseudomonadati</taxon>
        <taxon>Bacteroidota</taxon>
        <taxon>Cytophagia</taxon>
        <taxon>Cytophagales</taxon>
        <taxon>Cytophagaceae</taxon>
        <taxon>Spirosoma</taxon>
    </lineage>
</organism>
<gene>
    <name evidence="2" type="ordered locus">Slin_0769</name>
</gene>
<feature type="compositionally biased region" description="Acidic residues" evidence="1">
    <location>
        <begin position="24"/>
        <end position="41"/>
    </location>
</feature>
<dbReference type="HOGENOM" id="CLU_2496355_0_0_10"/>
<dbReference type="AlphaFoldDB" id="D2QH66"/>
<name>D2QH66_SPILD</name>
<protein>
    <submittedName>
        <fullName evidence="2">Cell-surface adhesin</fullName>
    </submittedName>
</protein>
<keyword evidence="3" id="KW-1185">Reference proteome</keyword>
<feature type="compositionally biased region" description="Acidic residues" evidence="1">
    <location>
        <begin position="53"/>
        <end position="87"/>
    </location>
</feature>
<accession>D2QH66</accession>
<sequence length="87" mass="9597">MIYEPAFDQDEDVLMLNPDPETAAFDDDDDDFDDAGADFDELGSGAASGYGADDLDDIEEDFNEDDLDEDLDDDSIEDDLDDDDSLD</sequence>
<proteinExistence type="predicted"/>
<dbReference type="eggNOG" id="ENOG5033CMY">
    <property type="taxonomic scope" value="Bacteria"/>
</dbReference>
<feature type="compositionally biased region" description="Low complexity" evidence="1">
    <location>
        <begin position="42"/>
        <end position="52"/>
    </location>
</feature>
<dbReference type="EMBL" id="CP001769">
    <property type="protein sequence ID" value="ADB36832.1"/>
    <property type="molecule type" value="Genomic_DNA"/>
</dbReference>
<reference evidence="2 3" key="1">
    <citation type="journal article" date="2010" name="Stand. Genomic Sci.">
        <title>Complete genome sequence of Spirosoma linguale type strain (1).</title>
        <authorList>
            <person name="Lail K."/>
            <person name="Sikorski J."/>
            <person name="Saunders E."/>
            <person name="Lapidus A."/>
            <person name="Glavina Del Rio T."/>
            <person name="Copeland A."/>
            <person name="Tice H."/>
            <person name="Cheng J.-F."/>
            <person name="Lucas S."/>
            <person name="Nolan M."/>
            <person name="Bruce D."/>
            <person name="Goodwin L."/>
            <person name="Pitluck S."/>
            <person name="Ivanova N."/>
            <person name="Mavromatis K."/>
            <person name="Ovchinnikova G."/>
            <person name="Pati A."/>
            <person name="Chen A."/>
            <person name="Palaniappan K."/>
            <person name="Land M."/>
            <person name="Hauser L."/>
            <person name="Chang Y.-J."/>
            <person name="Jeffries C.D."/>
            <person name="Chain P."/>
            <person name="Brettin T."/>
            <person name="Detter J.C."/>
            <person name="Schuetze A."/>
            <person name="Rohde M."/>
            <person name="Tindall B.J."/>
            <person name="Goeker M."/>
            <person name="Bristow J."/>
            <person name="Eisen J.A."/>
            <person name="Markowitz V."/>
            <person name="Hugenholtz P."/>
            <person name="Kyrpides N.C."/>
            <person name="Klenk H.-P."/>
            <person name="Chen F."/>
        </authorList>
    </citation>
    <scope>NUCLEOTIDE SEQUENCE [LARGE SCALE GENOMIC DNA]</scope>
    <source>
        <strain evidence="3">ATCC 33905 / DSM 74 / LMG 10896 / Claus 1</strain>
    </source>
</reference>